<keyword evidence="2" id="KW-1185">Reference proteome</keyword>
<dbReference type="AlphaFoldDB" id="A0A8J4PRN2"/>
<dbReference type="OrthoDB" id="74529at2759"/>
<evidence type="ECO:0008006" key="3">
    <source>
        <dbReference type="Google" id="ProtNLM"/>
    </source>
</evidence>
<reference evidence="1" key="1">
    <citation type="submission" date="2020-01" db="EMBL/GenBank/DDBJ databases">
        <title>Development of genomics and gene disruption for Polysphondylium violaceum indicates a role for the polyketide synthase stlB in stalk morphogenesis.</title>
        <authorList>
            <person name="Narita B."/>
            <person name="Kawabe Y."/>
            <person name="Kin K."/>
            <person name="Saito T."/>
            <person name="Gibbs R."/>
            <person name="Kuspa A."/>
            <person name="Muzny D."/>
            <person name="Queller D."/>
            <person name="Richards S."/>
            <person name="Strassman J."/>
            <person name="Sucgang R."/>
            <person name="Worley K."/>
            <person name="Schaap P."/>
        </authorList>
    </citation>
    <scope>NUCLEOTIDE SEQUENCE</scope>
    <source>
        <strain evidence="1">QSvi11</strain>
    </source>
</reference>
<comment type="caution">
    <text evidence="1">The sequence shown here is derived from an EMBL/GenBank/DDBJ whole genome shotgun (WGS) entry which is preliminary data.</text>
</comment>
<dbReference type="InterPro" id="IPR052050">
    <property type="entry name" value="SecEffector_AnkRepeat"/>
</dbReference>
<protein>
    <recommendedName>
        <fullName evidence="3">Ankyrin repeat-containing protein</fullName>
    </recommendedName>
</protein>
<accession>A0A8J4PRN2</accession>
<evidence type="ECO:0000313" key="1">
    <source>
        <dbReference type="EMBL" id="KAF2071841.1"/>
    </source>
</evidence>
<dbReference type="PANTHER" id="PTHR46586">
    <property type="entry name" value="ANKYRIN REPEAT-CONTAINING PROTEIN"/>
    <property type="match status" value="1"/>
</dbReference>
<sequence>MSSNDSFRNILNNKYIFTTIKTFFNNKSKRYDEIESVEWMLQNKYFNLLQDKLNINAFLFLTPNATALIMSIKDLHLFKSCLQRFRGYITKEIPFWASKAASFNNFDIVKYLIENENHKSSLQTIEYAVRYNNKEMVEYLVEKQKLENNGDFTLTFKTLLNSIENKNLDLINFILNNKNRIITFNDQSPETIKYQKNVLLIKCCSSLEIFKLVLQHYPIIIGREIFQASIINVETFDYLFKNFDYSSMLELSPYEGVTHLSLLCNECSRKGYTSILHSLDEMGLIQDSYLDMIISLAIKSNHLEIYQFIRSKYQNQFNTLPFSLFNYTQLSEIRGILYDLEKVKYYVETIGIKITVECILGSIVSQSMDVFYYLCEKKRPSIQSDGFYLNGQDINGFLVKKALAYQNLPMLEYLHSHGLLSILMDYDSCVGLGSLKSHFEIIKFLFKISLPGFSQYMKLLETSAFGGTDEIFIFVYESLLQKTELTKPNISKLATIIGKKGHLTLLQYFLNQNPTVKPKNLINRICTSTNERLEIIKYLYESCSYGFTHKALINACNSNHYETFQYLLSHCDLDTLEKGEIEFKFSTDMALMACKHALQNQYFKIAKLLIDSFSFEFSNIYQSLVKTGHLQILNYYIDKSKNQSLSPLPNNYEDQIFLTAIEEGHLEIAQHFYPTATDQIEIPYLVFKNIVTRRFIHILEFIVDFRVNGFKATSFSISKASFSDVEIDFYREYLILYHKNYTSKNKRFFFI</sequence>
<dbReference type="SUPFAM" id="SSF48403">
    <property type="entry name" value="Ankyrin repeat"/>
    <property type="match status" value="1"/>
</dbReference>
<dbReference type="Gene3D" id="1.25.40.20">
    <property type="entry name" value="Ankyrin repeat-containing domain"/>
    <property type="match status" value="2"/>
</dbReference>
<organism evidence="1 2">
    <name type="scientific">Polysphondylium violaceum</name>
    <dbReference type="NCBI Taxonomy" id="133409"/>
    <lineage>
        <taxon>Eukaryota</taxon>
        <taxon>Amoebozoa</taxon>
        <taxon>Evosea</taxon>
        <taxon>Eumycetozoa</taxon>
        <taxon>Dictyostelia</taxon>
        <taxon>Dictyosteliales</taxon>
        <taxon>Dictyosteliaceae</taxon>
        <taxon>Polysphondylium</taxon>
    </lineage>
</organism>
<proteinExistence type="predicted"/>
<dbReference type="PANTHER" id="PTHR46586:SF3">
    <property type="entry name" value="ANKYRIN REPEAT-CONTAINING PROTEIN"/>
    <property type="match status" value="1"/>
</dbReference>
<dbReference type="InterPro" id="IPR036770">
    <property type="entry name" value="Ankyrin_rpt-contain_sf"/>
</dbReference>
<evidence type="ECO:0000313" key="2">
    <source>
        <dbReference type="Proteomes" id="UP000695562"/>
    </source>
</evidence>
<dbReference type="EMBL" id="AJWJ01000333">
    <property type="protein sequence ID" value="KAF2071841.1"/>
    <property type="molecule type" value="Genomic_DNA"/>
</dbReference>
<gene>
    <name evidence="1" type="ORF">CYY_006833</name>
</gene>
<name>A0A8J4PRN2_9MYCE</name>
<dbReference type="Proteomes" id="UP000695562">
    <property type="component" value="Unassembled WGS sequence"/>
</dbReference>